<evidence type="ECO:0000256" key="3">
    <source>
        <dbReference type="ARBA" id="ARBA00023134"/>
    </source>
</evidence>
<evidence type="ECO:0000313" key="8">
    <source>
        <dbReference type="Proteomes" id="UP000549394"/>
    </source>
</evidence>
<evidence type="ECO:0000256" key="5">
    <source>
        <dbReference type="PIRSR" id="PIRSR606689-2"/>
    </source>
</evidence>
<feature type="binding site" evidence="4">
    <location>
        <begin position="31"/>
        <end position="38"/>
    </location>
    <ligand>
        <name>GTP</name>
        <dbReference type="ChEBI" id="CHEBI:37565"/>
    </ligand>
</feature>
<dbReference type="Proteomes" id="UP000549394">
    <property type="component" value="Unassembled WGS sequence"/>
</dbReference>
<evidence type="ECO:0000256" key="6">
    <source>
        <dbReference type="RuleBase" id="RU003925"/>
    </source>
</evidence>
<dbReference type="InterPro" id="IPR006689">
    <property type="entry name" value="Small_GTPase_ARF/SAR"/>
</dbReference>
<dbReference type="Gene3D" id="3.40.50.300">
    <property type="entry name" value="P-loop containing nucleotide triphosphate hydrolases"/>
    <property type="match status" value="1"/>
</dbReference>
<reference evidence="7 8" key="1">
    <citation type="submission" date="2020-08" db="EMBL/GenBank/DDBJ databases">
        <authorList>
            <person name="Hejnol A."/>
        </authorList>
    </citation>
    <scope>NUCLEOTIDE SEQUENCE [LARGE SCALE GENOMIC DNA]</scope>
</reference>
<dbReference type="PROSITE" id="PS51417">
    <property type="entry name" value="ARF"/>
    <property type="match status" value="1"/>
</dbReference>
<dbReference type="OrthoDB" id="2011769at2759"/>
<protein>
    <submittedName>
        <fullName evidence="7">DgyrCDS7192</fullName>
    </submittedName>
</protein>
<dbReference type="EMBL" id="CAJFCJ010000009">
    <property type="protein sequence ID" value="CAD5118495.1"/>
    <property type="molecule type" value="Genomic_DNA"/>
</dbReference>
<dbReference type="SUPFAM" id="SSF52540">
    <property type="entry name" value="P-loop containing nucleoside triphosphate hydrolases"/>
    <property type="match status" value="1"/>
</dbReference>
<dbReference type="GO" id="GO:0046872">
    <property type="term" value="F:metal ion binding"/>
    <property type="evidence" value="ECO:0007669"/>
    <property type="project" value="UniProtKB-KW"/>
</dbReference>
<evidence type="ECO:0000256" key="4">
    <source>
        <dbReference type="PIRSR" id="PIRSR606689-1"/>
    </source>
</evidence>
<dbReference type="CDD" id="cd00878">
    <property type="entry name" value="Arf_Arl"/>
    <property type="match status" value="1"/>
</dbReference>
<comment type="caution">
    <text evidence="7">The sequence shown here is derived from an EMBL/GenBank/DDBJ whole genome shotgun (WGS) entry which is preliminary data.</text>
</comment>
<dbReference type="PRINTS" id="PR00328">
    <property type="entry name" value="SAR1GTPBP"/>
</dbReference>
<dbReference type="InterPro" id="IPR027417">
    <property type="entry name" value="P-loop_NTPase"/>
</dbReference>
<dbReference type="NCBIfam" id="TIGR00231">
    <property type="entry name" value="small_GTP"/>
    <property type="match status" value="1"/>
</dbReference>
<organism evidence="7 8">
    <name type="scientific">Dimorphilus gyrociliatus</name>
    <dbReference type="NCBI Taxonomy" id="2664684"/>
    <lineage>
        <taxon>Eukaryota</taxon>
        <taxon>Metazoa</taxon>
        <taxon>Spiralia</taxon>
        <taxon>Lophotrochozoa</taxon>
        <taxon>Annelida</taxon>
        <taxon>Polychaeta</taxon>
        <taxon>Polychaeta incertae sedis</taxon>
        <taxon>Dinophilidae</taxon>
        <taxon>Dimorphilus</taxon>
    </lineage>
</organism>
<dbReference type="SMART" id="SM00177">
    <property type="entry name" value="ARF"/>
    <property type="match status" value="1"/>
</dbReference>
<keyword evidence="8" id="KW-1185">Reference proteome</keyword>
<name>A0A7I8VQI7_9ANNE</name>
<feature type="binding site" evidence="5">
    <location>
        <position position="55"/>
    </location>
    <ligand>
        <name>Mg(2+)</name>
        <dbReference type="ChEBI" id="CHEBI:18420"/>
    </ligand>
</feature>
<dbReference type="AlphaFoldDB" id="A0A7I8VQI7"/>
<sequence>MGILLSKIADTLYTAYSFVNESKPCRILLLGLDNAGKTSILYKVKLKENVCTIPTIGFNVETVQPAKGLNFTVWDVGGQKRLRALWHHYYNDASGLVFVVDSNDVERMDEAREELHSIMQDDNMRHVPVVVMANKQDLPNALSPETIRDKLQLSEISKQWYIQACSVKTGEGISESFLQMADLIKRNECN</sequence>
<keyword evidence="2 4" id="KW-0547">Nucleotide-binding</keyword>
<comment type="similarity">
    <text evidence="1 6">Belongs to the small GTPase superfamily. Arf family.</text>
</comment>
<dbReference type="FunFam" id="3.40.50.300:FF:000412">
    <property type="entry name" value="ADP-ribosylation factor 1"/>
    <property type="match status" value="1"/>
</dbReference>
<keyword evidence="3 4" id="KW-0342">GTP-binding</keyword>
<dbReference type="GO" id="GO:0005525">
    <property type="term" value="F:GTP binding"/>
    <property type="evidence" value="ECO:0007669"/>
    <property type="project" value="UniProtKB-KW"/>
</dbReference>
<accession>A0A7I8VQI7</accession>
<evidence type="ECO:0000256" key="2">
    <source>
        <dbReference type="ARBA" id="ARBA00022741"/>
    </source>
</evidence>
<keyword evidence="5" id="KW-0479">Metal-binding</keyword>
<keyword evidence="5" id="KW-0460">Magnesium</keyword>
<feature type="binding site" evidence="4">
    <location>
        <position position="78"/>
    </location>
    <ligand>
        <name>GTP</name>
        <dbReference type="ChEBI" id="CHEBI:37565"/>
    </ligand>
</feature>
<dbReference type="GO" id="GO:0030010">
    <property type="term" value="P:establishment of cell polarity"/>
    <property type="evidence" value="ECO:0007669"/>
    <property type="project" value="UniProtKB-ARBA"/>
</dbReference>
<gene>
    <name evidence="7" type="ORF">DGYR_LOCUS6864</name>
</gene>
<dbReference type="SMART" id="SM00175">
    <property type="entry name" value="RAB"/>
    <property type="match status" value="1"/>
</dbReference>
<feature type="binding site" evidence="4">
    <location>
        <begin position="134"/>
        <end position="137"/>
    </location>
    <ligand>
        <name>GTP</name>
        <dbReference type="ChEBI" id="CHEBI:37565"/>
    </ligand>
</feature>
<dbReference type="InterPro" id="IPR024156">
    <property type="entry name" value="Small_GTPase_ARF"/>
</dbReference>
<dbReference type="GO" id="GO:0003924">
    <property type="term" value="F:GTPase activity"/>
    <property type="evidence" value="ECO:0007669"/>
    <property type="project" value="InterPro"/>
</dbReference>
<dbReference type="PROSITE" id="PS51419">
    <property type="entry name" value="RAB"/>
    <property type="match status" value="1"/>
</dbReference>
<evidence type="ECO:0000313" key="7">
    <source>
        <dbReference type="EMBL" id="CAD5118495.1"/>
    </source>
</evidence>
<evidence type="ECO:0000256" key="1">
    <source>
        <dbReference type="ARBA" id="ARBA00010290"/>
    </source>
</evidence>
<proteinExistence type="inferred from homology"/>
<dbReference type="InterPro" id="IPR005225">
    <property type="entry name" value="Small_GTP-bd"/>
</dbReference>
<dbReference type="SMART" id="SM00178">
    <property type="entry name" value="SAR"/>
    <property type="match status" value="1"/>
</dbReference>
<dbReference type="PANTHER" id="PTHR11711">
    <property type="entry name" value="ADP RIBOSYLATION FACTOR-RELATED"/>
    <property type="match status" value="1"/>
</dbReference>
<feature type="binding site" evidence="5">
    <location>
        <position position="38"/>
    </location>
    <ligand>
        <name>Mg(2+)</name>
        <dbReference type="ChEBI" id="CHEBI:18420"/>
    </ligand>
</feature>
<dbReference type="Pfam" id="PF00025">
    <property type="entry name" value="Arf"/>
    <property type="match status" value="1"/>
</dbReference>